<dbReference type="GO" id="GO:0016787">
    <property type="term" value="F:hydrolase activity"/>
    <property type="evidence" value="ECO:0007669"/>
    <property type="project" value="UniProtKB-KW"/>
</dbReference>
<accession>A0A939T5Z6</accession>
<gene>
    <name evidence="3" type="ORF">J4573_29460</name>
</gene>
<proteinExistence type="predicted"/>
<dbReference type="Pfam" id="PF12697">
    <property type="entry name" value="Abhydrolase_6"/>
    <property type="match status" value="1"/>
</dbReference>
<keyword evidence="4" id="KW-1185">Reference proteome</keyword>
<protein>
    <submittedName>
        <fullName evidence="3">Alpha/beta hydrolase</fullName>
    </submittedName>
</protein>
<sequence length="342" mass="35499">MRRIPAMCLATIATALLAAGPAAPARATQTCSTVTVPAALTEGGPANQTISGELCTPATYAGGVHRVDVLVHGATYDHRYWDWPQDPGTYSYVKKTTDAGRAAFAYDRPGDGASTRPASASLSVAADAYVLHQLVQNLRGQGFSQVTVVGHSMGSMVAIKEVGAYGDADRLVVTGVVHPPALGQGAVITVGSFYPAALDPAFAGQVLDPGYLTTRPGTRAGAFYDTGTADPSVIAYDEAHKDLVSAVELADAGVRLATPAGLNDTNAVHAHTLVVVGREDTSYCGVLLDCSQDSNVRTNELPYYSSAASVSAAAIADTGHDLTLHPSAGDSFDRIDQWIQTH</sequence>
<keyword evidence="1" id="KW-0732">Signal</keyword>
<evidence type="ECO:0000256" key="1">
    <source>
        <dbReference type="SAM" id="SignalP"/>
    </source>
</evidence>
<dbReference type="Proteomes" id="UP000669179">
    <property type="component" value="Unassembled WGS sequence"/>
</dbReference>
<dbReference type="Gene3D" id="3.40.50.1820">
    <property type="entry name" value="alpha/beta hydrolase"/>
    <property type="match status" value="1"/>
</dbReference>
<feature type="signal peptide" evidence="1">
    <location>
        <begin position="1"/>
        <end position="18"/>
    </location>
</feature>
<dbReference type="RefSeq" id="WP_208259134.1">
    <property type="nucleotide sequence ID" value="NZ_JAGEOJ010000012.1"/>
</dbReference>
<dbReference type="InterPro" id="IPR029058">
    <property type="entry name" value="AB_hydrolase_fold"/>
</dbReference>
<dbReference type="InterPro" id="IPR000073">
    <property type="entry name" value="AB_hydrolase_1"/>
</dbReference>
<feature type="chain" id="PRO_5038341128" evidence="1">
    <location>
        <begin position="19"/>
        <end position="342"/>
    </location>
</feature>
<keyword evidence="3" id="KW-0378">Hydrolase</keyword>
<name>A0A939T5Z6_9ACTN</name>
<dbReference type="AlphaFoldDB" id="A0A939T5Z6"/>
<reference evidence="3" key="1">
    <citation type="submission" date="2021-03" db="EMBL/GenBank/DDBJ databases">
        <authorList>
            <person name="Kanchanasin P."/>
            <person name="Saeng-In P."/>
            <person name="Phongsopitanun W."/>
            <person name="Yuki M."/>
            <person name="Kudo T."/>
            <person name="Ohkuma M."/>
            <person name="Tanasupawat S."/>
        </authorList>
    </citation>
    <scope>NUCLEOTIDE SEQUENCE</scope>
    <source>
        <strain evidence="3">GKU 128</strain>
    </source>
</reference>
<comment type="caution">
    <text evidence="3">The sequence shown here is derived from an EMBL/GenBank/DDBJ whole genome shotgun (WGS) entry which is preliminary data.</text>
</comment>
<organism evidence="3 4">
    <name type="scientific">Actinomadura barringtoniae</name>
    <dbReference type="NCBI Taxonomy" id="1427535"/>
    <lineage>
        <taxon>Bacteria</taxon>
        <taxon>Bacillati</taxon>
        <taxon>Actinomycetota</taxon>
        <taxon>Actinomycetes</taxon>
        <taxon>Streptosporangiales</taxon>
        <taxon>Thermomonosporaceae</taxon>
        <taxon>Actinomadura</taxon>
    </lineage>
</organism>
<evidence type="ECO:0000313" key="4">
    <source>
        <dbReference type="Proteomes" id="UP000669179"/>
    </source>
</evidence>
<evidence type="ECO:0000259" key="2">
    <source>
        <dbReference type="Pfam" id="PF12697"/>
    </source>
</evidence>
<evidence type="ECO:0000313" key="3">
    <source>
        <dbReference type="EMBL" id="MBO2451253.1"/>
    </source>
</evidence>
<feature type="domain" description="AB hydrolase-1" evidence="2">
    <location>
        <begin position="69"/>
        <end position="326"/>
    </location>
</feature>
<dbReference type="EMBL" id="JAGEOJ010000012">
    <property type="protein sequence ID" value="MBO2451253.1"/>
    <property type="molecule type" value="Genomic_DNA"/>
</dbReference>
<dbReference type="SUPFAM" id="SSF53474">
    <property type="entry name" value="alpha/beta-Hydrolases"/>
    <property type="match status" value="1"/>
</dbReference>